<evidence type="ECO:0000256" key="4">
    <source>
        <dbReference type="ARBA" id="ARBA00035178"/>
    </source>
</evidence>
<feature type="compositionally biased region" description="Basic residues" evidence="6">
    <location>
        <begin position="1"/>
        <end position="16"/>
    </location>
</feature>
<organism evidence="7 8">
    <name type="scientific">Marinospirillum insulare</name>
    <dbReference type="NCBI Taxonomy" id="217169"/>
    <lineage>
        <taxon>Bacteria</taxon>
        <taxon>Pseudomonadati</taxon>
        <taxon>Pseudomonadota</taxon>
        <taxon>Gammaproteobacteria</taxon>
        <taxon>Oceanospirillales</taxon>
        <taxon>Oceanospirillaceae</taxon>
        <taxon>Marinospirillum</taxon>
    </lineage>
</organism>
<accession>A0ABQ6A4Z2</accession>
<dbReference type="EMBL" id="BSOR01000080">
    <property type="protein sequence ID" value="GLR65268.1"/>
    <property type="molecule type" value="Genomic_DNA"/>
</dbReference>
<gene>
    <name evidence="5 7" type="primary">rpmF</name>
    <name evidence="7" type="ORF">GCM10007878_27070</name>
</gene>
<evidence type="ECO:0000313" key="7">
    <source>
        <dbReference type="EMBL" id="GLR65268.1"/>
    </source>
</evidence>
<evidence type="ECO:0000313" key="8">
    <source>
        <dbReference type="Proteomes" id="UP001156682"/>
    </source>
</evidence>
<evidence type="ECO:0000256" key="2">
    <source>
        <dbReference type="ARBA" id="ARBA00022980"/>
    </source>
</evidence>
<evidence type="ECO:0000256" key="6">
    <source>
        <dbReference type="SAM" id="MobiDB-lite"/>
    </source>
</evidence>
<dbReference type="SUPFAM" id="SSF57829">
    <property type="entry name" value="Zn-binding ribosomal proteins"/>
    <property type="match status" value="1"/>
</dbReference>
<dbReference type="InterPro" id="IPR002677">
    <property type="entry name" value="Ribosomal_bL32"/>
</dbReference>
<comment type="caution">
    <text evidence="7">The sequence shown here is derived from an EMBL/GenBank/DDBJ whole genome shotgun (WGS) entry which is preliminary data.</text>
</comment>
<feature type="region of interest" description="Disordered" evidence="6">
    <location>
        <begin position="1"/>
        <end position="24"/>
    </location>
</feature>
<sequence>MAVQKSKKTRSARGMRRAHDSLTAPALAVDATTGEVHRRHHVTAEGFYRGKQVINKDED</sequence>
<dbReference type="GO" id="GO:0005840">
    <property type="term" value="C:ribosome"/>
    <property type="evidence" value="ECO:0007669"/>
    <property type="project" value="UniProtKB-KW"/>
</dbReference>
<evidence type="ECO:0000256" key="1">
    <source>
        <dbReference type="ARBA" id="ARBA00008560"/>
    </source>
</evidence>
<evidence type="ECO:0000256" key="3">
    <source>
        <dbReference type="ARBA" id="ARBA00023274"/>
    </source>
</evidence>
<name>A0ABQ6A4Z2_9GAMM</name>
<protein>
    <recommendedName>
        <fullName evidence="4 5">Large ribosomal subunit protein bL32</fullName>
    </recommendedName>
</protein>
<dbReference type="Proteomes" id="UP001156682">
    <property type="component" value="Unassembled WGS sequence"/>
</dbReference>
<dbReference type="InterPro" id="IPR044957">
    <property type="entry name" value="Ribosomal_bL32_bact"/>
</dbReference>
<dbReference type="NCBIfam" id="TIGR01031">
    <property type="entry name" value="rpmF_bact"/>
    <property type="match status" value="1"/>
</dbReference>
<proteinExistence type="inferred from homology"/>
<dbReference type="PANTHER" id="PTHR35534:SF1">
    <property type="entry name" value="LARGE RIBOSOMAL SUBUNIT PROTEIN BL32"/>
    <property type="match status" value="1"/>
</dbReference>
<dbReference type="RefSeq" id="WP_027849638.1">
    <property type="nucleotide sequence ID" value="NZ_BSOR01000080.1"/>
</dbReference>
<comment type="similarity">
    <text evidence="1 5">Belongs to the bacterial ribosomal protein bL32 family.</text>
</comment>
<dbReference type="InterPro" id="IPR011332">
    <property type="entry name" value="Ribosomal_zn-bd"/>
</dbReference>
<dbReference type="HAMAP" id="MF_00340">
    <property type="entry name" value="Ribosomal_bL32"/>
    <property type="match status" value="1"/>
</dbReference>
<dbReference type="PANTHER" id="PTHR35534">
    <property type="entry name" value="50S RIBOSOMAL PROTEIN L32"/>
    <property type="match status" value="1"/>
</dbReference>
<evidence type="ECO:0000256" key="5">
    <source>
        <dbReference type="HAMAP-Rule" id="MF_00340"/>
    </source>
</evidence>
<keyword evidence="2 5" id="KW-0689">Ribosomal protein</keyword>
<keyword evidence="8" id="KW-1185">Reference proteome</keyword>
<keyword evidence="3 5" id="KW-0687">Ribonucleoprotein</keyword>
<dbReference type="Pfam" id="PF01783">
    <property type="entry name" value="Ribosomal_L32p"/>
    <property type="match status" value="1"/>
</dbReference>
<reference evidence="8" key="1">
    <citation type="journal article" date="2019" name="Int. J. Syst. Evol. Microbiol.">
        <title>The Global Catalogue of Microorganisms (GCM) 10K type strain sequencing project: providing services to taxonomists for standard genome sequencing and annotation.</title>
        <authorList>
            <consortium name="The Broad Institute Genomics Platform"/>
            <consortium name="The Broad Institute Genome Sequencing Center for Infectious Disease"/>
            <person name="Wu L."/>
            <person name="Ma J."/>
        </authorList>
    </citation>
    <scope>NUCLEOTIDE SEQUENCE [LARGE SCALE GENOMIC DNA]</scope>
    <source>
        <strain evidence="8">NBRC 100033</strain>
    </source>
</reference>